<evidence type="ECO:0000313" key="3">
    <source>
        <dbReference type="EMBL" id="MFC4738917.1"/>
    </source>
</evidence>
<organism evidence="3 4">
    <name type="scientific">Flavobacterium ponti</name>
    <dbReference type="NCBI Taxonomy" id="665133"/>
    <lineage>
        <taxon>Bacteria</taxon>
        <taxon>Pseudomonadati</taxon>
        <taxon>Bacteroidota</taxon>
        <taxon>Flavobacteriia</taxon>
        <taxon>Flavobacteriales</taxon>
        <taxon>Flavobacteriaceae</taxon>
        <taxon>Flavobacterium</taxon>
    </lineage>
</organism>
<name>A0ABV9P059_9FLAO</name>
<keyword evidence="4" id="KW-1185">Reference proteome</keyword>
<dbReference type="RefSeq" id="WP_379738219.1">
    <property type="nucleotide sequence ID" value="NZ_JBHSGW010000002.1"/>
</dbReference>
<sequence length="597" mass="65928">MKNCIYLFFFLIFSYTSYSQLFVKDGSYIYNNDNVVYVKEDVNLELNSNFYLRNQAQLVQGKTGVSTNSGEGKVSVFQEGTSNRYVYNYWCSPVGVANGAAGNTNFGILLMNRPTSVTASNVITTTAYDGSSSTSSLVVAKYWIWKYLSANGYNLGGPNGWIHVQDTQTLLPGQGFTMKGVSGTDTTLITTEPTQANNPGNNQRYDFRGRPNDGDITIEVGEDDFTLTGNPYPSALNVSAFLLDPVNSACNGIAYYWEQNKTDNSHYLVDYHGGYGTYAPISAPYTGIYIPATFDTYNGDGTINTTGSSSGLVIERKYAPIGQGFMVFGAADGTITLKNEYREYVKEGSSLSQFEKVASPQVTTTANQVPHMRFDISLNNQNTRQIGLVLIPEATDGVDRGIDAKSPAEDTLPNDVYFFLDNDKYVVEGIPFDINKRIKVGVKSAANVPFNFKLSHVINFDQNQNVYLYDGLTQTYHDIKNGNYDVILPGGTINDRFEITFTASALNTAVNLEESFAIYQNNDKQTLRVENPTLLDVRSISLFDVTGKVIFGKEKLGIENEYEFSTSGISDGVYIVKMVTSDSQSLSHKIIVKNNKK</sequence>
<accession>A0ABV9P059</accession>
<dbReference type="NCBIfam" id="TIGR04183">
    <property type="entry name" value="Por_Secre_tail"/>
    <property type="match status" value="1"/>
</dbReference>
<proteinExistence type="predicted"/>
<dbReference type="EMBL" id="JBHSGW010000002">
    <property type="protein sequence ID" value="MFC4738917.1"/>
    <property type="molecule type" value="Genomic_DNA"/>
</dbReference>
<dbReference type="Pfam" id="PF18962">
    <property type="entry name" value="Por_Secre_tail"/>
    <property type="match status" value="1"/>
</dbReference>
<dbReference type="InterPro" id="IPR026444">
    <property type="entry name" value="Secre_tail"/>
</dbReference>
<comment type="caution">
    <text evidence="3">The sequence shown here is derived from an EMBL/GenBank/DDBJ whole genome shotgun (WGS) entry which is preliminary data.</text>
</comment>
<reference evidence="4" key="1">
    <citation type="journal article" date="2019" name="Int. J. Syst. Evol. Microbiol.">
        <title>The Global Catalogue of Microorganisms (GCM) 10K type strain sequencing project: providing services to taxonomists for standard genome sequencing and annotation.</title>
        <authorList>
            <consortium name="The Broad Institute Genomics Platform"/>
            <consortium name="The Broad Institute Genome Sequencing Center for Infectious Disease"/>
            <person name="Wu L."/>
            <person name="Ma J."/>
        </authorList>
    </citation>
    <scope>NUCLEOTIDE SEQUENCE [LARGE SCALE GENOMIC DNA]</scope>
    <source>
        <strain evidence="4">CCUG 50349</strain>
    </source>
</reference>
<feature type="domain" description="Secretion system C-terminal sorting" evidence="2">
    <location>
        <begin position="530"/>
        <end position="592"/>
    </location>
</feature>
<evidence type="ECO:0000313" key="4">
    <source>
        <dbReference type="Proteomes" id="UP001595885"/>
    </source>
</evidence>
<keyword evidence="1" id="KW-0732">Signal</keyword>
<dbReference type="Proteomes" id="UP001595885">
    <property type="component" value="Unassembled WGS sequence"/>
</dbReference>
<protein>
    <submittedName>
        <fullName evidence="3">T9SS type A sorting domain-containing protein</fullName>
    </submittedName>
</protein>
<evidence type="ECO:0000256" key="1">
    <source>
        <dbReference type="ARBA" id="ARBA00022729"/>
    </source>
</evidence>
<evidence type="ECO:0000259" key="2">
    <source>
        <dbReference type="Pfam" id="PF18962"/>
    </source>
</evidence>
<gene>
    <name evidence="3" type="ORF">ACFO3U_02820</name>
</gene>